<dbReference type="EMBL" id="MDDG01000001">
    <property type="protein sequence ID" value="OQE46049.1"/>
    <property type="molecule type" value="Genomic_DNA"/>
</dbReference>
<comment type="caution">
    <text evidence="2">The sequence shown here is derived from an EMBL/GenBank/DDBJ whole genome shotgun (WGS) entry which is preliminary data.</text>
</comment>
<feature type="region of interest" description="Disordered" evidence="1">
    <location>
        <begin position="1"/>
        <end position="53"/>
    </location>
</feature>
<evidence type="ECO:0000256" key="1">
    <source>
        <dbReference type="SAM" id="MobiDB-lite"/>
    </source>
</evidence>
<dbReference type="Proteomes" id="UP000191500">
    <property type="component" value="Unassembled WGS sequence"/>
</dbReference>
<accession>A0A1V6V6D3</accession>
<protein>
    <submittedName>
        <fullName evidence="2">Uncharacterized protein</fullName>
    </submittedName>
</protein>
<evidence type="ECO:0000313" key="3">
    <source>
        <dbReference type="Proteomes" id="UP000191500"/>
    </source>
</evidence>
<reference evidence="3" key="1">
    <citation type="journal article" date="2017" name="Nat. Microbiol.">
        <title>Global analysis of biosynthetic gene clusters reveals vast potential of secondary metabolite production in Penicillium species.</title>
        <authorList>
            <person name="Nielsen J.C."/>
            <person name="Grijseels S."/>
            <person name="Prigent S."/>
            <person name="Ji B."/>
            <person name="Dainat J."/>
            <person name="Nielsen K.F."/>
            <person name="Frisvad J.C."/>
            <person name="Workman M."/>
            <person name="Nielsen J."/>
        </authorList>
    </citation>
    <scope>NUCLEOTIDE SEQUENCE [LARGE SCALE GENOMIC DNA]</scope>
    <source>
        <strain evidence="3">IBT 31321</strain>
    </source>
</reference>
<gene>
    <name evidence="2" type="ORF">PENCOP_c001G02252</name>
</gene>
<organism evidence="2 3">
    <name type="scientific">Penicillium coprophilum</name>
    <dbReference type="NCBI Taxonomy" id="36646"/>
    <lineage>
        <taxon>Eukaryota</taxon>
        <taxon>Fungi</taxon>
        <taxon>Dikarya</taxon>
        <taxon>Ascomycota</taxon>
        <taxon>Pezizomycotina</taxon>
        <taxon>Eurotiomycetes</taxon>
        <taxon>Eurotiomycetidae</taxon>
        <taxon>Eurotiales</taxon>
        <taxon>Aspergillaceae</taxon>
        <taxon>Penicillium</taxon>
    </lineage>
</organism>
<evidence type="ECO:0000313" key="2">
    <source>
        <dbReference type="EMBL" id="OQE46049.1"/>
    </source>
</evidence>
<dbReference type="AlphaFoldDB" id="A0A1V6V6D3"/>
<sequence length="190" mass="21574">MAEPQSVKRARANTIGDFHTNTTVQSPDKISQHPSRRDEHGGRRHSRHSGERAKKERNCVIKFDRYSRSIWKLLNVTYCCSMRGGAQYDVSFEVAQDVVDTIQLITKQCGPFTNPRARFNGLSVLRKIGKIITVSSNDTLGHEVQKQFQSDTALVDGMREIIDSLTNDEVRAIRKDESSPKSLWSKLNEL</sequence>
<name>A0A1V6V6D3_9EURO</name>
<feature type="compositionally biased region" description="Polar residues" evidence="1">
    <location>
        <begin position="19"/>
        <end position="33"/>
    </location>
</feature>
<keyword evidence="3" id="KW-1185">Reference proteome</keyword>
<proteinExistence type="predicted"/>